<feature type="compositionally biased region" description="Low complexity" evidence="1">
    <location>
        <begin position="7"/>
        <end position="19"/>
    </location>
</feature>
<dbReference type="BioCyc" id="SCEL448385:SCE_RS10960-MONOMER"/>
<gene>
    <name evidence="2" type="ordered locus">sce2132</name>
</gene>
<sequence>MSAHNMTSLHTDSTTSTTTPASAENHENHAIDGPLLRSAAPPEREPTLHRTPEDGQGRGADTRMAASLFSTSTSKTPGEIDSAMKILAKSVARELSKHGYGPREAIVLSTELVRLISAELEHRRKMHQASLPNGAGHERLS</sequence>
<protein>
    <submittedName>
        <fullName evidence="2">Uncharacterized protein</fullName>
    </submittedName>
</protein>
<dbReference type="KEGG" id="scl:sce2132"/>
<dbReference type="EMBL" id="AM746676">
    <property type="protein sequence ID" value="CAN92291.1"/>
    <property type="molecule type" value="Genomic_DNA"/>
</dbReference>
<dbReference type="AlphaFoldDB" id="A9FVM3"/>
<organism evidence="2 3">
    <name type="scientific">Sorangium cellulosum (strain So ce56)</name>
    <name type="common">Polyangium cellulosum (strain So ce56)</name>
    <dbReference type="NCBI Taxonomy" id="448385"/>
    <lineage>
        <taxon>Bacteria</taxon>
        <taxon>Pseudomonadati</taxon>
        <taxon>Myxococcota</taxon>
        <taxon>Polyangia</taxon>
        <taxon>Polyangiales</taxon>
        <taxon>Polyangiaceae</taxon>
        <taxon>Sorangium</taxon>
    </lineage>
</organism>
<dbReference type="HOGENOM" id="CLU_1824053_0_0_7"/>
<evidence type="ECO:0000313" key="3">
    <source>
        <dbReference type="Proteomes" id="UP000002139"/>
    </source>
</evidence>
<dbReference type="Proteomes" id="UP000002139">
    <property type="component" value="Chromosome"/>
</dbReference>
<proteinExistence type="predicted"/>
<name>A9FVM3_SORC5</name>
<accession>A9FVM3</accession>
<feature type="region of interest" description="Disordered" evidence="1">
    <location>
        <begin position="1"/>
        <end position="78"/>
    </location>
</feature>
<feature type="compositionally biased region" description="Basic and acidic residues" evidence="1">
    <location>
        <begin position="42"/>
        <end position="56"/>
    </location>
</feature>
<evidence type="ECO:0000313" key="2">
    <source>
        <dbReference type="EMBL" id="CAN92291.1"/>
    </source>
</evidence>
<reference evidence="2 3" key="1">
    <citation type="journal article" date="2007" name="Nat. Biotechnol.">
        <title>Complete genome sequence of the myxobacterium Sorangium cellulosum.</title>
        <authorList>
            <person name="Schneiker S."/>
            <person name="Perlova O."/>
            <person name="Kaiser O."/>
            <person name="Gerth K."/>
            <person name="Alici A."/>
            <person name="Altmeyer M.O."/>
            <person name="Bartels D."/>
            <person name="Bekel T."/>
            <person name="Beyer S."/>
            <person name="Bode E."/>
            <person name="Bode H.B."/>
            <person name="Bolten C.J."/>
            <person name="Choudhuri J.V."/>
            <person name="Doss S."/>
            <person name="Elnakady Y.A."/>
            <person name="Frank B."/>
            <person name="Gaigalat L."/>
            <person name="Goesmann A."/>
            <person name="Groeger C."/>
            <person name="Gross F."/>
            <person name="Jelsbak L."/>
            <person name="Jelsbak L."/>
            <person name="Kalinowski J."/>
            <person name="Kegler C."/>
            <person name="Knauber T."/>
            <person name="Konietzny S."/>
            <person name="Kopp M."/>
            <person name="Krause L."/>
            <person name="Krug D."/>
            <person name="Linke B."/>
            <person name="Mahmud T."/>
            <person name="Martinez-Arias R."/>
            <person name="McHardy A.C."/>
            <person name="Merai M."/>
            <person name="Meyer F."/>
            <person name="Mormann S."/>
            <person name="Munoz-Dorado J."/>
            <person name="Perez J."/>
            <person name="Pradella S."/>
            <person name="Rachid S."/>
            <person name="Raddatz G."/>
            <person name="Rosenau F."/>
            <person name="Rueckert C."/>
            <person name="Sasse F."/>
            <person name="Scharfe M."/>
            <person name="Schuster S.C."/>
            <person name="Suen G."/>
            <person name="Treuner-Lange A."/>
            <person name="Velicer G.J."/>
            <person name="Vorholter F.-J."/>
            <person name="Weissman K.J."/>
            <person name="Welch R.D."/>
            <person name="Wenzel S.C."/>
            <person name="Whitworth D.E."/>
            <person name="Wilhelm S."/>
            <person name="Wittmann C."/>
            <person name="Bloecker H."/>
            <person name="Puehler A."/>
            <person name="Mueller R."/>
        </authorList>
    </citation>
    <scope>NUCLEOTIDE SEQUENCE [LARGE SCALE GENOMIC DNA]</scope>
    <source>
        <strain evidence="3">So ce56</strain>
    </source>
</reference>
<evidence type="ECO:0000256" key="1">
    <source>
        <dbReference type="SAM" id="MobiDB-lite"/>
    </source>
</evidence>
<keyword evidence="3" id="KW-1185">Reference proteome</keyword>